<keyword evidence="6" id="KW-1185">Reference proteome</keyword>
<evidence type="ECO:0000256" key="2">
    <source>
        <dbReference type="ARBA" id="ARBA00022801"/>
    </source>
</evidence>
<dbReference type="InterPro" id="IPR011050">
    <property type="entry name" value="Pectin_lyase_fold/virulence"/>
</dbReference>
<dbReference type="PANTHER" id="PTHR31321:SF57">
    <property type="entry name" value="PECTINESTERASE 53-RELATED"/>
    <property type="match status" value="1"/>
</dbReference>
<dbReference type="EMBL" id="JAIWIU010000092">
    <property type="protein sequence ID" value="MCA2017167.1"/>
    <property type="molecule type" value="Genomic_DNA"/>
</dbReference>
<protein>
    <submittedName>
        <fullName evidence="5">Pectinesterase A</fullName>
    </submittedName>
</protein>
<proteinExistence type="inferred from homology"/>
<feature type="domain" description="Pectinesterase catalytic" evidence="4">
    <location>
        <begin position="12"/>
        <end position="262"/>
    </location>
</feature>
<evidence type="ECO:0000256" key="3">
    <source>
        <dbReference type="ARBA" id="ARBA00023085"/>
    </source>
</evidence>
<keyword evidence="3" id="KW-0063">Aspartyl esterase</keyword>
<dbReference type="Gene3D" id="2.160.20.10">
    <property type="entry name" value="Single-stranded right-handed beta-helix, Pectin lyase-like"/>
    <property type="match status" value="1"/>
</dbReference>
<sequence length="363" mass="40572">MSSLHSNDIPTLTVRQDGKGDYPTIQAALDALVGLDALINSEEVKGKHTLYQINIGPGTYYERLCVTRPNLILQGSSLHDTHIVASTANGMLDPQGRIFATTGSRTVSLDADNITLRDLTIRNDFDFDANQKKRADDPTRLTHTQAVALLIDEHADKIVLSHLGLEGAQDTLFLKSGRTYLHQCLITGHIDFIFGAGTAWFEQCDLTAKARRDTAHNEAWGYVCAPATSITKPYGFIFHRCALLKQLNVPEHSFALGRPWHPTTQFADGLYADPQAVGQAVFIDCVMDNHIYGWDKMSGKGKDGERVWFTPQESRFAEYHSHGYGAENNKEQRPEITEAEREQYTIEHVLDGWFPQISEEAAW</sequence>
<keyword evidence="2" id="KW-0378">Hydrolase</keyword>
<evidence type="ECO:0000313" key="6">
    <source>
        <dbReference type="Proteomes" id="UP001199044"/>
    </source>
</evidence>
<dbReference type="Pfam" id="PF01095">
    <property type="entry name" value="Pectinesterase"/>
    <property type="match status" value="1"/>
</dbReference>
<organism evidence="5 6">
    <name type="scientific">Vibrio tritonius</name>
    <dbReference type="NCBI Taxonomy" id="1435069"/>
    <lineage>
        <taxon>Bacteria</taxon>
        <taxon>Pseudomonadati</taxon>
        <taxon>Pseudomonadota</taxon>
        <taxon>Gammaproteobacteria</taxon>
        <taxon>Vibrionales</taxon>
        <taxon>Vibrionaceae</taxon>
        <taxon>Vibrio</taxon>
    </lineage>
</organism>
<dbReference type="InterPro" id="IPR012334">
    <property type="entry name" value="Pectin_lyas_fold"/>
</dbReference>
<dbReference type="PANTHER" id="PTHR31321">
    <property type="entry name" value="ACYL-COA THIOESTER HYDROLASE YBHC-RELATED"/>
    <property type="match status" value="1"/>
</dbReference>
<dbReference type="SUPFAM" id="SSF51126">
    <property type="entry name" value="Pectin lyase-like"/>
    <property type="match status" value="1"/>
</dbReference>
<name>A0ABS7YQB5_9VIBR</name>
<comment type="similarity">
    <text evidence="1">Belongs to the pectinesterase family.</text>
</comment>
<gene>
    <name evidence="5" type="ORF">LDJ79_13655</name>
</gene>
<evidence type="ECO:0000313" key="5">
    <source>
        <dbReference type="EMBL" id="MCA2017167.1"/>
    </source>
</evidence>
<dbReference type="InterPro" id="IPR000070">
    <property type="entry name" value="Pectinesterase_cat"/>
</dbReference>
<dbReference type="Proteomes" id="UP001199044">
    <property type="component" value="Unassembled WGS sequence"/>
</dbReference>
<dbReference type="RefSeq" id="WP_225250963.1">
    <property type="nucleotide sequence ID" value="NZ_JAIWIU010000092.1"/>
</dbReference>
<reference evidence="6" key="1">
    <citation type="submission" date="2023-07" db="EMBL/GenBank/DDBJ databases">
        <title>Molecular identification of indigenous halophilic bacteria isolated from red sea cost, biodegradation of synthetic dyes and assessment of degraded metabolite toxicity.</title>
        <authorList>
            <person name="Chaieb K."/>
            <person name="Altayb H.N."/>
        </authorList>
    </citation>
    <scope>NUCLEOTIDE SEQUENCE [LARGE SCALE GENOMIC DNA]</scope>
    <source>
        <strain evidence="6">K20</strain>
    </source>
</reference>
<evidence type="ECO:0000259" key="4">
    <source>
        <dbReference type="Pfam" id="PF01095"/>
    </source>
</evidence>
<accession>A0ABS7YQB5</accession>
<comment type="caution">
    <text evidence="5">The sequence shown here is derived from an EMBL/GenBank/DDBJ whole genome shotgun (WGS) entry which is preliminary data.</text>
</comment>
<evidence type="ECO:0000256" key="1">
    <source>
        <dbReference type="ARBA" id="ARBA00008891"/>
    </source>
</evidence>